<evidence type="ECO:0000256" key="1">
    <source>
        <dbReference type="ARBA" id="ARBA00004123"/>
    </source>
</evidence>
<evidence type="ECO:0000256" key="7">
    <source>
        <dbReference type="ARBA" id="ARBA00025043"/>
    </source>
</evidence>
<keyword evidence="5" id="KW-0819">tRNA processing</keyword>
<keyword evidence="6 8" id="KW-0539">Nucleus</keyword>
<dbReference type="RefSeq" id="XP_056484525.1">
    <property type="nucleotide sequence ID" value="XM_056633905.1"/>
</dbReference>
<proteinExistence type="inferred from homology"/>
<dbReference type="GO" id="GO:0005634">
    <property type="term" value="C:nucleus"/>
    <property type="evidence" value="ECO:0007669"/>
    <property type="project" value="UniProtKB-SubCell"/>
</dbReference>
<evidence type="ECO:0000256" key="5">
    <source>
        <dbReference type="ARBA" id="ARBA00022694"/>
    </source>
</evidence>
<evidence type="ECO:0000256" key="6">
    <source>
        <dbReference type="ARBA" id="ARBA00023242"/>
    </source>
</evidence>
<evidence type="ECO:0000313" key="9">
    <source>
        <dbReference type="EMBL" id="KAJ5386727.1"/>
    </source>
</evidence>
<dbReference type="AlphaFoldDB" id="A0A9W9VP58"/>
<protein>
    <recommendedName>
        <fullName evidence="4">EKC/KEOPS complex subunit CGI121</fullName>
    </recommendedName>
    <alternativeName>
        <fullName evidence="3">EKC/KEOPS complex subunit cgi121</fullName>
    </alternativeName>
</protein>
<organism evidence="9 10">
    <name type="scientific">Penicillium cosmopolitanum</name>
    <dbReference type="NCBI Taxonomy" id="1131564"/>
    <lineage>
        <taxon>Eukaryota</taxon>
        <taxon>Fungi</taxon>
        <taxon>Dikarya</taxon>
        <taxon>Ascomycota</taxon>
        <taxon>Pezizomycotina</taxon>
        <taxon>Eurotiomycetes</taxon>
        <taxon>Eurotiomycetidae</taxon>
        <taxon>Eurotiales</taxon>
        <taxon>Aspergillaceae</taxon>
        <taxon>Penicillium</taxon>
    </lineage>
</organism>
<dbReference type="GeneID" id="81372885"/>
<accession>A0A9W9VP58</accession>
<dbReference type="GO" id="GO:0002949">
    <property type="term" value="P:tRNA threonylcarbamoyladenosine modification"/>
    <property type="evidence" value="ECO:0007669"/>
    <property type="project" value="TreeGrafter"/>
</dbReference>
<comment type="subcellular location">
    <subcellularLocation>
        <location evidence="1">Nucleus</location>
    </subcellularLocation>
</comment>
<name>A0A9W9VP58_9EURO</name>
<reference evidence="9" key="2">
    <citation type="journal article" date="2023" name="IMA Fungus">
        <title>Comparative genomic study of the Penicillium genus elucidates a diverse pangenome and 15 lateral gene transfer events.</title>
        <authorList>
            <person name="Petersen C."/>
            <person name="Sorensen T."/>
            <person name="Nielsen M.R."/>
            <person name="Sondergaard T.E."/>
            <person name="Sorensen J.L."/>
            <person name="Fitzpatrick D.A."/>
            <person name="Frisvad J.C."/>
            <person name="Nielsen K.L."/>
        </authorList>
    </citation>
    <scope>NUCLEOTIDE SEQUENCE</scope>
    <source>
        <strain evidence="9">IBT 29677</strain>
    </source>
</reference>
<dbReference type="Proteomes" id="UP001147747">
    <property type="component" value="Unassembled WGS sequence"/>
</dbReference>
<evidence type="ECO:0000256" key="3">
    <source>
        <dbReference type="ARBA" id="ARBA00015316"/>
    </source>
</evidence>
<keyword evidence="10" id="KW-1185">Reference proteome</keyword>
<dbReference type="GO" id="GO:0005829">
    <property type="term" value="C:cytosol"/>
    <property type="evidence" value="ECO:0007669"/>
    <property type="project" value="TreeGrafter"/>
</dbReference>
<comment type="caution">
    <text evidence="9">The sequence shown here is derived from an EMBL/GenBank/DDBJ whole genome shotgun (WGS) entry which is preliminary data.</text>
</comment>
<evidence type="ECO:0000256" key="8">
    <source>
        <dbReference type="RuleBase" id="RU004398"/>
    </source>
</evidence>
<comment type="function">
    <text evidence="7">Component of the EKC/KEOPS complex that is required for the formation of a threonylcarbamoyl group on adenosine at position 37 (t(6)A37) in tRNAs that read codons beginning with adenine. The complex is probably involved in the transfer of the threonylcarbamoyl moiety of threonylcarbamoyl-AMP (TC-AMP) to the N6 group of A37. CGI121 acts as an allosteric effector that regulates the t(6)A activity of the complex. The EKC/KEOPS complex also promotes both telomere uncapping and telomere elongation. The complex is required for efficient recruitment of transcriptional coactivators. CGI121 is not required for tRNA modification.</text>
</comment>
<dbReference type="OrthoDB" id="329139at2759"/>
<gene>
    <name evidence="9" type="ORF">N7509_009268</name>
</gene>
<dbReference type="GO" id="GO:0000408">
    <property type="term" value="C:EKC/KEOPS complex"/>
    <property type="evidence" value="ECO:0007669"/>
    <property type="project" value="TreeGrafter"/>
</dbReference>
<dbReference type="PANTHER" id="PTHR15840:SF10">
    <property type="entry name" value="EKC_KEOPS COMPLEX SUBUNIT TPRKB"/>
    <property type="match status" value="1"/>
</dbReference>
<dbReference type="EMBL" id="JAPZBU010000009">
    <property type="protein sequence ID" value="KAJ5386727.1"/>
    <property type="molecule type" value="Genomic_DNA"/>
</dbReference>
<dbReference type="Pfam" id="PF08617">
    <property type="entry name" value="CGI-121"/>
    <property type="match status" value="1"/>
</dbReference>
<comment type="similarity">
    <text evidence="2 8">Belongs to the CGI121/TPRKB family.</text>
</comment>
<reference evidence="9" key="1">
    <citation type="submission" date="2022-12" db="EMBL/GenBank/DDBJ databases">
        <authorList>
            <person name="Petersen C."/>
        </authorList>
    </citation>
    <scope>NUCLEOTIDE SEQUENCE</scope>
    <source>
        <strain evidence="9">IBT 29677</strain>
    </source>
</reference>
<evidence type="ECO:0000313" key="10">
    <source>
        <dbReference type="Proteomes" id="UP001147747"/>
    </source>
</evidence>
<dbReference type="InterPro" id="IPR036504">
    <property type="entry name" value="CGI121/TPRKB_sf"/>
</dbReference>
<dbReference type="InterPro" id="IPR013926">
    <property type="entry name" value="CGI121/TPRKB"/>
</dbReference>
<dbReference type="SUPFAM" id="SSF143870">
    <property type="entry name" value="PF0523-like"/>
    <property type="match status" value="1"/>
</dbReference>
<dbReference type="PANTHER" id="PTHR15840">
    <property type="entry name" value="CGI-121 FAMILY MEMBER"/>
    <property type="match status" value="1"/>
</dbReference>
<dbReference type="Gene3D" id="3.30.2380.10">
    <property type="entry name" value="CGI121/TPRKB"/>
    <property type="match status" value="1"/>
</dbReference>
<evidence type="ECO:0000256" key="2">
    <source>
        <dbReference type="ARBA" id="ARBA00005546"/>
    </source>
</evidence>
<evidence type="ECO:0000256" key="4">
    <source>
        <dbReference type="ARBA" id="ARBA00016009"/>
    </source>
</evidence>
<sequence>MASYLETLDIPHLPESLSVYVALYRDVQNAALLRQQLLSGNKEFEYAFIDASMVFSRAHATAAIFRAINDYKNDRLKSHNVHSEIVFSLNPANNIADSFRKFGVADSTKDLLAVKVSVSPEITRDSVAAHLEASVQGTPVTFDDQTLSEISDVTRIKKMFKLGALPSPGDKTSGTQNSNAKRQLEMSLVGAIALRGS</sequence>